<feature type="transmembrane region" description="Helical" evidence="1">
    <location>
        <begin position="34"/>
        <end position="54"/>
    </location>
</feature>
<evidence type="ECO:0008006" key="4">
    <source>
        <dbReference type="Google" id="ProtNLM"/>
    </source>
</evidence>
<name>A0A0K2SFK0_LIMPI</name>
<keyword evidence="3" id="KW-1185">Reference proteome</keyword>
<gene>
    <name evidence="2" type="ORF">LIP_0011</name>
</gene>
<dbReference type="Pfam" id="PF10942">
    <property type="entry name" value="DUF2619"/>
    <property type="match status" value="1"/>
</dbReference>
<dbReference type="Proteomes" id="UP000065807">
    <property type="component" value="Chromosome"/>
</dbReference>
<dbReference type="STRING" id="1555112.LIP_0011"/>
<evidence type="ECO:0000256" key="1">
    <source>
        <dbReference type="SAM" id="Phobius"/>
    </source>
</evidence>
<keyword evidence="1" id="KW-1133">Transmembrane helix</keyword>
<accession>A0A0K2SFK0</accession>
<dbReference type="InterPro" id="IPR020390">
    <property type="entry name" value="Uncharacterised_YqhV"/>
</dbReference>
<keyword evidence="1" id="KW-0812">Transmembrane</keyword>
<reference evidence="3" key="1">
    <citation type="submission" date="2015-07" db="EMBL/GenBank/DDBJ databases">
        <title>Complete genome sequence and phylogenetic analysis of Limnochorda pilosa.</title>
        <authorList>
            <person name="Watanabe M."/>
            <person name="Kojima H."/>
            <person name="Fukui M."/>
        </authorList>
    </citation>
    <scope>NUCLEOTIDE SEQUENCE [LARGE SCALE GENOMIC DNA]</scope>
    <source>
        <strain evidence="3">HC45</strain>
    </source>
</reference>
<protein>
    <recommendedName>
        <fullName evidence="4">DUF2619 domain-containing protein</fullName>
    </recommendedName>
</protein>
<evidence type="ECO:0000313" key="2">
    <source>
        <dbReference type="EMBL" id="BAS25871.1"/>
    </source>
</evidence>
<organism evidence="2 3">
    <name type="scientific">Limnochorda pilosa</name>
    <dbReference type="NCBI Taxonomy" id="1555112"/>
    <lineage>
        <taxon>Bacteria</taxon>
        <taxon>Bacillati</taxon>
        <taxon>Bacillota</taxon>
        <taxon>Limnochordia</taxon>
        <taxon>Limnochordales</taxon>
        <taxon>Limnochordaceae</taxon>
        <taxon>Limnochorda</taxon>
    </lineage>
</organism>
<proteinExistence type="predicted"/>
<dbReference type="EMBL" id="AP014924">
    <property type="protein sequence ID" value="BAS25871.1"/>
    <property type="molecule type" value="Genomic_DNA"/>
</dbReference>
<evidence type="ECO:0000313" key="3">
    <source>
        <dbReference type="Proteomes" id="UP000065807"/>
    </source>
</evidence>
<dbReference type="AlphaFoldDB" id="A0A0K2SFK0"/>
<dbReference type="KEGG" id="lpil:LIP_0011"/>
<dbReference type="OrthoDB" id="1726013at2"/>
<sequence length="78" mass="8160">MALLRVLSASIEITAAYLMVRFGRVDQAMRINGLLGMVGPSVLVLVSVLGLAGLSAQLPWTRLGIIACGVALILLGVR</sequence>
<reference evidence="3" key="2">
    <citation type="journal article" date="2016" name="Int. J. Syst. Evol. Microbiol.">
        <title>Complete genome sequence and cell structure of Limnochorda pilosa, a Gram-negative spore-former within the phylum Firmicutes.</title>
        <authorList>
            <person name="Watanabe M."/>
            <person name="Kojima H."/>
            <person name="Fukui M."/>
        </authorList>
    </citation>
    <scope>NUCLEOTIDE SEQUENCE [LARGE SCALE GENOMIC DNA]</scope>
    <source>
        <strain evidence="3">HC45</strain>
    </source>
</reference>
<feature type="transmembrane region" description="Helical" evidence="1">
    <location>
        <begin position="60"/>
        <end position="77"/>
    </location>
</feature>
<keyword evidence="1" id="KW-0472">Membrane</keyword>